<name>A0A857L355_9ACTN</name>
<organism evidence="1">
    <name type="scientific">Gordonia amarae</name>
    <dbReference type="NCBI Taxonomy" id="36821"/>
    <lineage>
        <taxon>Bacteria</taxon>
        <taxon>Bacillati</taxon>
        <taxon>Actinomycetota</taxon>
        <taxon>Actinomycetes</taxon>
        <taxon>Mycobacteriales</taxon>
        <taxon>Gordoniaceae</taxon>
        <taxon>Gordonia</taxon>
    </lineage>
</organism>
<dbReference type="RefSeq" id="WP_005183585.1">
    <property type="nucleotide sequence ID" value="NZ_CP045804.1"/>
</dbReference>
<accession>A0A857L355</accession>
<protein>
    <submittedName>
        <fullName evidence="1">Uncharacterized protein</fullName>
    </submittedName>
</protein>
<evidence type="ECO:0000313" key="1">
    <source>
        <dbReference type="EMBL" id="QHN41604.1"/>
    </source>
</evidence>
<proteinExistence type="predicted"/>
<dbReference type="EMBL" id="CP045810">
    <property type="protein sequence ID" value="QHN41604.1"/>
    <property type="molecule type" value="Genomic_DNA"/>
</dbReference>
<reference evidence="1" key="1">
    <citation type="journal article" date="2021" name="Nat. Microbiol.">
        <title>Cocultivation of an ultrasmall environmental parasitic bacterium with lytic ability against bacteria associated with wastewater foams.</title>
        <authorList>
            <person name="Batinovic S."/>
            <person name="Rose J.J.A."/>
            <person name="Ratcliffe J."/>
            <person name="Seviour R.J."/>
            <person name="Petrovski S."/>
        </authorList>
    </citation>
    <scope>NUCLEOTIDE SEQUENCE</scope>
    <source>
        <strain evidence="1">CON44</strain>
    </source>
</reference>
<dbReference type="AlphaFoldDB" id="A0A857L355"/>
<sequence>MPSPEHEAPLELIRNRAEFGVELLSEFGGVPVPDHHSVIIDDSDLSDALPKQLLADAVLVLRDADGTLGLGALRNGIRVVHPSGSGSVTDTAGHRHGGGASRS</sequence>
<gene>
    <name evidence="1" type="ORF">GII30_22770</name>
</gene>